<feature type="region of interest" description="Disordered" evidence="6">
    <location>
        <begin position="110"/>
        <end position="135"/>
    </location>
</feature>
<keyword evidence="3" id="KW-0238">DNA-binding</keyword>
<gene>
    <name evidence="8" type="ORF">PCOS0759_LOCUS1762</name>
</gene>
<accession>A0A7S1PHC2</accession>
<dbReference type="EMBL" id="HBGD01002115">
    <property type="protein sequence ID" value="CAD9078530.1"/>
    <property type="molecule type" value="Transcribed_RNA"/>
</dbReference>
<keyword evidence="4" id="KW-0804">Transcription</keyword>
<evidence type="ECO:0000256" key="5">
    <source>
        <dbReference type="ARBA" id="ARBA00023242"/>
    </source>
</evidence>
<name>A0A7S1PHC2_9EUKA</name>
<evidence type="ECO:0000313" key="8">
    <source>
        <dbReference type="EMBL" id="CAD9078530.1"/>
    </source>
</evidence>
<comment type="subcellular location">
    <subcellularLocation>
        <location evidence="1">Nucleus</location>
    </subcellularLocation>
</comment>
<evidence type="ECO:0000256" key="3">
    <source>
        <dbReference type="ARBA" id="ARBA00023125"/>
    </source>
</evidence>
<dbReference type="SUPFAM" id="SSF55455">
    <property type="entry name" value="SRF-like"/>
    <property type="match status" value="1"/>
</dbReference>
<feature type="region of interest" description="Disordered" evidence="6">
    <location>
        <begin position="230"/>
        <end position="282"/>
    </location>
</feature>
<keyword evidence="2" id="KW-0805">Transcription regulation</keyword>
<keyword evidence="5" id="KW-0539">Nucleus</keyword>
<evidence type="ECO:0000256" key="4">
    <source>
        <dbReference type="ARBA" id="ARBA00023163"/>
    </source>
</evidence>
<dbReference type="GO" id="GO:0046983">
    <property type="term" value="F:protein dimerization activity"/>
    <property type="evidence" value="ECO:0007669"/>
    <property type="project" value="InterPro"/>
</dbReference>
<dbReference type="GO" id="GO:0003677">
    <property type="term" value="F:DNA binding"/>
    <property type="evidence" value="ECO:0007669"/>
    <property type="project" value="UniProtKB-KW"/>
</dbReference>
<feature type="region of interest" description="Disordered" evidence="6">
    <location>
        <begin position="157"/>
        <end position="198"/>
    </location>
</feature>
<dbReference type="AlphaFoldDB" id="A0A7S1PHC2"/>
<dbReference type="InterPro" id="IPR036879">
    <property type="entry name" value="TF_MADSbox_sf"/>
</dbReference>
<dbReference type="PROSITE" id="PS50066">
    <property type="entry name" value="MADS_BOX_2"/>
    <property type="match status" value="1"/>
</dbReference>
<feature type="domain" description="MADS-box" evidence="7">
    <location>
        <begin position="4"/>
        <end position="64"/>
    </location>
</feature>
<dbReference type="Pfam" id="PF00319">
    <property type="entry name" value="SRF-TF"/>
    <property type="match status" value="1"/>
</dbReference>
<dbReference type="Gene3D" id="3.40.1810.10">
    <property type="entry name" value="Transcription factor, MADS-box"/>
    <property type="match status" value="1"/>
</dbReference>
<sequence length="404" mass="45408">MTVTASRRKTIEYQNNPKKRFACFSKRKFGFFKKSDSICKLTGCQVTVLMKTESGNLFHYASNDNGEILLEKLVEEFSADSSNDYFLKKGGKSTLNERRSPMDHFAEKHKKELKRTDKRQRTQSSNTWSASVALQDEGQNLNDHLLSERRQMNFMECDFPSMPPRMERQEQTAASSDSQNDHEPSQSPTDASHNLQFGHQTFSGYGHLIPMTNMQLQPYFQNGATVAPQYFIDPPKQNEEPYHQDLESGEDVPGGAGTKRKRNPSDHSRPSRKSSGQVPPKEHLLPQQSQYLLQHQQFPAYGMGNGFEMSGMFPMIPSWNHYIQQSAQVTTPSLSGMPNHSGAQLPMAGGAPFMFDSFNNQMAAIGTGGEVSQTTSGAVHQRSLMLPLCNPFDVDESKSNLDFI</sequence>
<evidence type="ECO:0000256" key="6">
    <source>
        <dbReference type="SAM" id="MobiDB-lite"/>
    </source>
</evidence>
<dbReference type="InterPro" id="IPR002100">
    <property type="entry name" value="TF_MADSbox"/>
</dbReference>
<feature type="compositionally biased region" description="Basic and acidic residues" evidence="6">
    <location>
        <begin position="236"/>
        <end position="246"/>
    </location>
</feature>
<dbReference type="SMART" id="SM00432">
    <property type="entry name" value="MADS"/>
    <property type="match status" value="1"/>
</dbReference>
<organism evidence="8">
    <name type="scientific">Percolomonas cosmopolitus</name>
    <dbReference type="NCBI Taxonomy" id="63605"/>
    <lineage>
        <taxon>Eukaryota</taxon>
        <taxon>Discoba</taxon>
        <taxon>Heterolobosea</taxon>
        <taxon>Tetramitia</taxon>
        <taxon>Eutetramitia</taxon>
        <taxon>Percolomonadidae</taxon>
        <taxon>Percolomonas</taxon>
    </lineage>
</organism>
<evidence type="ECO:0000259" key="7">
    <source>
        <dbReference type="PROSITE" id="PS50066"/>
    </source>
</evidence>
<feature type="compositionally biased region" description="Polar residues" evidence="6">
    <location>
        <begin position="122"/>
        <end position="135"/>
    </location>
</feature>
<evidence type="ECO:0000256" key="1">
    <source>
        <dbReference type="ARBA" id="ARBA00004123"/>
    </source>
</evidence>
<proteinExistence type="predicted"/>
<feature type="compositionally biased region" description="Polar residues" evidence="6">
    <location>
        <begin position="185"/>
        <end position="198"/>
    </location>
</feature>
<reference evidence="8" key="1">
    <citation type="submission" date="2021-01" db="EMBL/GenBank/DDBJ databases">
        <authorList>
            <person name="Corre E."/>
            <person name="Pelletier E."/>
            <person name="Niang G."/>
            <person name="Scheremetjew M."/>
            <person name="Finn R."/>
            <person name="Kale V."/>
            <person name="Holt S."/>
            <person name="Cochrane G."/>
            <person name="Meng A."/>
            <person name="Brown T."/>
            <person name="Cohen L."/>
        </authorList>
    </citation>
    <scope>NUCLEOTIDE SEQUENCE</scope>
    <source>
        <strain evidence="8">WS</strain>
    </source>
</reference>
<protein>
    <recommendedName>
        <fullName evidence="7">MADS-box domain-containing protein</fullName>
    </recommendedName>
</protein>
<evidence type="ECO:0000256" key="2">
    <source>
        <dbReference type="ARBA" id="ARBA00023015"/>
    </source>
</evidence>
<dbReference type="GO" id="GO:0005634">
    <property type="term" value="C:nucleus"/>
    <property type="evidence" value="ECO:0007669"/>
    <property type="project" value="UniProtKB-SubCell"/>
</dbReference>